<sequence>MRVASNIAAVIRSRSFQSGMLRLAFVATLLLVLLPTFGRLAESRVQTDGSNGADAHWTAICTVAGIQYIALPDALAAPGHAGAGAHSGKGTPAHPGADCDYCPLLASLLVVALCWAILGPQGQRAIPTVPAPSARRWQRHPCGLGSRGPPIAL</sequence>
<dbReference type="Proteomes" id="UP000318212">
    <property type="component" value="Unassembled WGS sequence"/>
</dbReference>
<evidence type="ECO:0000313" key="2">
    <source>
        <dbReference type="EMBL" id="TQD48915.1"/>
    </source>
</evidence>
<evidence type="ECO:0000313" key="3">
    <source>
        <dbReference type="Proteomes" id="UP000318212"/>
    </source>
</evidence>
<name>A0A508AP44_9GAMM</name>
<protein>
    <submittedName>
        <fullName evidence="2">DUF2946 domain-containing protein</fullName>
    </submittedName>
</protein>
<feature type="region of interest" description="Disordered" evidence="1">
    <location>
        <begin position="130"/>
        <end position="153"/>
    </location>
</feature>
<dbReference type="RefSeq" id="WP_141517630.1">
    <property type="nucleotide sequence ID" value="NZ_VICE01000044.1"/>
</dbReference>
<dbReference type="OrthoDB" id="6058832at2"/>
<accession>A0A508AP44</accession>
<evidence type="ECO:0000256" key="1">
    <source>
        <dbReference type="SAM" id="MobiDB-lite"/>
    </source>
</evidence>
<gene>
    <name evidence="2" type="ORF">FKV25_04635</name>
</gene>
<dbReference type="Pfam" id="PF11162">
    <property type="entry name" value="DUF2946"/>
    <property type="match status" value="1"/>
</dbReference>
<keyword evidence="3" id="KW-1185">Reference proteome</keyword>
<comment type="caution">
    <text evidence="2">The sequence shown here is derived from an EMBL/GenBank/DDBJ whole genome shotgun (WGS) entry which is preliminary data.</text>
</comment>
<dbReference type="EMBL" id="VICE01000044">
    <property type="protein sequence ID" value="TQD48915.1"/>
    <property type="molecule type" value="Genomic_DNA"/>
</dbReference>
<dbReference type="AlphaFoldDB" id="A0A508AP44"/>
<proteinExistence type="predicted"/>
<organism evidence="2 3">
    <name type="scientific">Marilutibacter aestuarii</name>
    <dbReference type="NCBI Taxonomy" id="1706195"/>
    <lineage>
        <taxon>Bacteria</taxon>
        <taxon>Pseudomonadati</taxon>
        <taxon>Pseudomonadota</taxon>
        <taxon>Gammaproteobacteria</taxon>
        <taxon>Lysobacterales</taxon>
        <taxon>Lysobacteraceae</taxon>
        <taxon>Marilutibacter</taxon>
    </lineage>
</organism>
<reference evidence="2 3" key="1">
    <citation type="submission" date="2019-06" db="EMBL/GenBank/DDBJ databases">
        <title>Lysobacter alkalisoli sp. nov. isolated from saline soil.</title>
        <authorList>
            <person name="Sun J.-Q."/>
            <person name="Xu L."/>
        </authorList>
    </citation>
    <scope>NUCLEOTIDE SEQUENCE [LARGE SCALE GENOMIC DNA]</scope>
    <source>
        <strain evidence="2 3">JCM 31130</strain>
    </source>
</reference>
<dbReference type="InterPro" id="IPR021333">
    <property type="entry name" value="DUF2946"/>
</dbReference>